<keyword evidence="5" id="KW-0999">Mitochondrion inner membrane</keyword>
<proteinExistence type="inferred from homology"/>
<reference evidence="9" key="1">
    <citation type="submission" date="2025-08" db="UniProtKB">
        <authorList>
            <consortium name="Ensembl"/>
        </authorList>
    </citation>
    <scope>IDENTIFICATION</scope>
</reference>
<keyword evidence="8" id="KW-0472">Membrane</keyword>
<dbReference type="PANTHER" id="PTHR13603">
    <property type="entry name" value="TRANSMEMBRANE PROTEIN 186"/>
    <property type="match status" value="1"/>
</dbReference>
<dbReference type="PANTHER" id="PTHR13603:SF1">
    <property type="entry name" value="TRANSMEMBRANE PROTEIN 186"/>
    <property type="match status" value="1"/>
</dbReference>
<organism evidence="9 10">
    <name type="scientific">Cyprinus carpio</name>
    <name type="common">Common carp</name>
    <dbReference type="NCBI Taxonomy" id="7962"/>
    <lineage>
        <taxon>Eukaryota</taxon>
        <taxon>Metazoa</taxon>
        <taxon>Chordata</taxon>
        <taxon>Craniata</taxon>
        <taxon>Vertebrata</taxon>
        <taxon>Euteleostomi</taxon>
        <taxon>Actinopterygii</taxon>
        <taxon>Neopterygii</taxon>
        <taxon>Teleostei</taxon>
        <taxon>Ostariophysi</taxon>
        <taxon>Cypriniformes</taxon>
        <taxon>Cyprinidae</taxon>
        <taxon>Cyprininae</taxon>
        <taxon>Cyprinus</taxon>
    </lineage>
</organism>
<evidence type="ECO:0000256" key="6">
    <source>
        <dbReference type="ARBA" id="ARBA00022989"/>
    </source>
</evidence>
<evidence type="ECO:0000256" key="3">
    <source>
        <dbReference type="ARBA" id="ARBA00014604"/>
    </source>
</evidence>
<dbReference type="AlphaFoldDB" id="A0A8C1W5H9"/>
<sequence>RTHLTHSSHYIHTRSLRLLLDSDGCITVALLPTVYLYLQGQTSVMLHRHSCVCCHHAVLHKPLFQTSGWHDVSGFNADRLKGVAPDFWGHRRDIYSTDVMTLGESGDTKGEPILGLKRYSRSDTLYFSSRLGRMVDKNAFEKVFGSLS</sequence>
<evidence type="ECO:0000256" key="1">
    <source>
        <dbReference type="ARBA" id="ARBA00004448"/>
    </source>
</evidence>
<dbReference type="Ensembl" id="ENSCCRT00015063044.1">
    <property type="protein sequence ID" value="ENSCCRP00015061060.1"/>
    <property type="gene ID" value="ENSCCRG00015024978.1"/>
</dbReference>
<evidence type="ECO:0000256" key="5">
    <source>
        <dbReference type="ARBA" id="ARBA00022792"/>
    </source>
</evidence>
<accession>A0A8C1W5H9</accession>
<protein>
    <recommendedName>
        <fullName evidence="3">Transmembrane protein 186</fullName>
    </recommendedName>
</protein>
<dbReference type="InterPro" id="IPR026571">
    <property type="entry name" value="Tmem186"/>
</dbReference>
<evidence type="ECO:0000256" key="2">
    <source>
        <dbReference type="ARBA" id="ARBA00007020"/>
    </source>
</evidence>
<dbReference type="GO" id="GO:0005743">
    <property type="term" value="C:mitochondrial inner membrane"/>
    <property type="evidence" value="ECO:0007669"/>
    <property type="project" value="UniProtKB-SubCell"/>
</dbReference>
<name>A0A8C1W5H9_CYPCA</name>
<comment type="subcellular location">
    <subcellularLocation>
        <location evidence="1">Mitochondrion inner membrane</location>
        <topology evidence="1">Multi-pass membrane protein</topology>
    </subcellularLocation>
</comment>
<comment type="similarity">
    <text evidence="2">Belongs to the TMEM186 family.</text>
</comment>
<evidence type="ECO:0000313" key="10">
    <source>
        <dbReference type="Proteomes" id="UP000694700"/>
    </source>
</evidence>
<keyword evidence="6" id="KW-1133">Transmembrane helix</keyword>
<evidence type="ECO:0000313" key="9">
    <source>
        <dbReference type="Ensembl" id="ENSCCRP00015061060.1"/>
    </source>
</evidence>
<evidence type="ECO:0000256" key="4">
    <source>
        <dbReference type="ARBA" id="ARBA00022692"/>
    </source>
</evidence>
<dbReference type="Proteomes" id="UP000694700">
    <property type="component" value="Unplaced"/>
</dbReference>
<evidence type="ECO:0000256" key="8">
    <source>
        <dbReference type="ARBA" id="ARBA00023136"/>
    </source>
</evidence>
<keyword evidence="4" id="KW-0812">Transmembrane</keyword>
<evidence type="ECO:0000256" key="7">
    <source>
        <dbReference type="ARBA" id="ARBA00023128"/>
    </source>
</evidence>
<keyword evidence="7" id="KW-0496">Mitochondrion</keyword>